<dbReference type="PROSITE" id="PS51257">
    <property type="entry name" value="PROKAR_LIPOPROTEIN"/>
    <property type="match status" value="1"/>
</dbReference>
<proteinExistence type="predicted"/>
<sequence>MKKFNIKFIAVTLSMLLVFGACHDLDELNINPNAPDPEVTDLNLLMPTLIIDLGQTIVSLGIGDIAGVMQHTQKTGWSSGHNDYDWNDPGQSWSGYYGILRNADEFYNKAVEGELEFHQGVGLTLKAYAFGLIADLWGDAPFTEALKAESGPDFYKPVFNSQQDIYHGILAYLEEANTLLSKDNSEYTNVITSQDVLYAGDAAKWRKFANSLALRYYMRLQAKEPSVAQEGISKIAGDPGKYPLITVTEDEANIAYLGTSPGTSWPINMVYDINPQGEYMRRKPCATLVEALQALGDPRLGVWAEKVEIPLVLVPGTGVDRIVDGKREISKDVEEEFLEKWEGEDDLYVDYDQEYVGIPPSTFSAQAYNLTPNYTQQAAYNPHISQLSEMYKEASGSLLLMRLLSAAEVNFILAEAALYSWVSGNPETYYANGIKESLNAWEVGNQFDSYIQGAAYNGLESIMQQKWIASWTAAAESWFDWRRTGLPDLKAGVSARREKLPLRFYYKIDEDLSTNRENAEAAVAKLEPTPYKGTDQTNNSAWSKTWLLQGTNKPY</sequence>
<dbReference type="EMBL" id="FQUM01000004">
    <property type="protein sequence ID" value="SHF22323.1"/>
    <property type="molecule type" value="Genomic_DNA"/>
</dbReference>
<accession>A0A1M4ZWB8</accession>
<dbReference type="OrthoDB" id="1109828at2"/>
<reference evidence="2" key="1">
    <citation type="submission" date="2016-11" db="EMBL/GenBank/DDBJ databases">
        <authorList>
            <person name="Varghese N."/>
            <person name="Submissions S."/>
        </authorList>
    </citation>
    <scope>NUCLEOTIDE SEQUENCE [LARGE SCALE GENOMIC DNA]</scope>
    <source>
        <strain evidence="2">DSM 26910</strain>
    </source>
</reference>
<dbReference type="Pfam" id="PF12771">
    <property type="entry name" value="SusD-like_2"/>
    <property type="match status" value="2"/>
</dbReference>
<evidence type="ECO:0000313" key="2">
    <source>
        <dbReference type="Proteomes" id="UP000184164"/>
    </source>
</evidence>
<dbReference type="SUPFAM" id="SSF48452">
    <property type="entry name" value="TPR-like"/>
    <property type="match status" value="1"/>
</dbReference>
<gene>
    <name evidence="1" type="ORF">SAMN05444274_10497</name>
</gene>
<dbReference type="STRING" id="1484053.SAMN05444274_10497"/>
<protein>
    <submittedName>
        <fullName evidence="1">Starch-binding associating with outer membrane</fullName>
    </submittedName>
</protein>
<name>A0A1M4ZWB8_9BACT</name>
<dbReference type="InterPro" id="IPR011990">
    <property type="entry name" value="TPR-like_helical_dom_sf"/>
</dbReference>
<dbReference type="InterPro" id="IPR041662">
    <property type="entry name" value="SusD-like_2"/>
</dbReference>
<organism evidence="1 2">
    <name type="scientific">Mariniphaga anaerophila</name>
    <dbReference type="NCBI Taxonomy" id="1484053"/>
    <lineage>
        <taxon>Bacteria</taxon>
        <taxon>Pseudomonadati</taxon>
        <taxon>Bacteroidota</taxon>
        <taxon>Bacteroidia</taxon>
        <taxon>Marinilabiliales</taxon>
        <taxon>Prolixibacteraceae</taxon>
        <taxon>Mariniphaga</taxon>
    </lineage>
</organism>
<keyword evidence="2" id="KW-1185">Reference proteome</keyword>
<dbReference type="RefSeq" id="WP_073001067.1">
    <property type="nucleotide sequence ID" value="NZ_FQUM01000004.1"/>
</dbReference>
<evidence type="ECO:0000313" key="1">
    <source>
        <dbReference type="EMBL" id="SHF22323.1"/>
    </source>
</evidence>
<dbReference type="AlphaFoldDB" id="A0A1M4ZWB8"/>
<dbReference type="Gene3D" id="1.25.40.390">
    <property type="match status" value="1"/>
</dbReference>
<dbReference type="Proteomes" id="UP000184164">
    <property type="component" value="Unassembled WGS sequence"/>
</dbReference>